<evidence type="ECO:0008006" key="6">
    <source>
        <dbReference type="Google" id="ProtNLM"/>
    </source>
</evidence>
<dbReference type="Pfam" id="PF01297">
    <property type="entry name" value="ZnuA"/>
    <property type="match status" value="1"/>
</dbReference>
<dbReference type="InterPro" id="IPR050492">
    <property type="entry name" value="Bact_metal-bind_prot9"/>
</dbReference>
<gene>
    <name evidence="4" type="ORF">MsAm2_04100</name>
</gene>
<evidence type="ECO:0000256" key="3">
    <source>
        <dbReference type="ARBA" id="ARBA00022729"/>
    </source>
</evidence>
<proteinExistence type="inferred from homology"/>
<evidence type="ECO:0000313" key="5">
    <source>
        <dbReference type="Proteomes" id="UP001304970"/>
    </source>
</evidence>
<reference evidence="4 5" key="1">
    <citation type="submission" date="2023-07" db="EMBL/GenBank/DDBJ databases">
        <title>Closed genome sequence of Methanosarcinaceae archaeon Am2.</title>
        <authorList>
            <person name="Poehlein A."/>
            <person name="Protasov E."/>
            <person name="Platt K."/>
            <person name="Reeh H."/>
            <person name="Daniel R."/>
            <person name="Brune A."/>
        </authorList>
    </citation>
    <scope>NUCLEOTIDE SEQUENCE [LARGE SCALE GENOMIC DNA]</scope>
    <source>
        <strain evidence="4 5">Am2</strain>
    </source>
</reference>
<evidence type="ECO:0000256" key="1">
    <source>
        <dbReference type="ARBA" id="ARBA00011028"/>
    </source>
</evidence>
<dbReference type="RefSeq" id="WP_338098157.1">
    <property type="nucleotide sequence ID" value="NZ_CP131061.1"/>
</dbReference>
<dbReference type="InterPro" id="IPR006127">
    <property type="entry name" value="ZnuA-like"/>
</dbReference>
<accession>A0AA96V5R7</accession>
<dbReference type="GeneID" id="89227810"/>
<dbReference type="PROSITE" id="PS51257">
    <property type="entry name" value="PROKAR_LIPOPROTEIN"/>
    <property type="match status" value="1"/>
</dbReference>
<keyword evidence="5" id="KW-1185">Reference proteome</keyword>
<keyword evidence="2" id="KW-0813">Transport</keyword>
<sequence length="315" mass="34410">MKNQLIAGFLVIFLVLAAASGCIGPSEDEHEYEGESGHDHENSAAYTALNDSALKQIHSGEKILVAVSVVPQAEFVEKIGGDKVIAISMIPQGAAHHYDPSPRQIKDLSSAALYVQLGSGEIFETMHMDAFGQLNPAMKIINSSTGIALIVSGNTTDPHVWTSPKNAQIMVKNICDGLVEFDPANATYYEQNRDSYLRELETLDVEITDELSSLSNLNFMVYHPAWSYFARDYNLNQIAAEIDGKEPTPKTLSAFMDMAEENNITVIFVQEQVSTTGAKAIADSVGAKVFVINPLAKDYVNNTRHVSELLAENLQ</sequence>
<dbReference type="PANTHER" id="PTHR42953">
    <property type="entry name" value="HIGH-AFFINITY ZINC UPTAKE SYSTEM PROTEIN ZNUA-RELATED"/>
    <property type="match status" value="1"/>
</dbReference>
<dbReference type="EMBL" id="CP131061">
    <property type="protein sequence ID" value="WNY26638.1"/>
    <property type="molecule type" value="Genomic_DNA"/>
</dbReference>
<dbReference type="Proteomes" id="UP001304970">
    <property type="component" value="Chromosome"/>
</dbReference>
<dbReference type="SUPFAM" id="SSF53807">
    <property type="entry name" value="Helical backbone' metal receptor"/>
    <property type="match status" value="1"/>
</dbReference>
<name>A0AA96V5R7_9EURY</name>
<dbReference type="PANTHER" id="PTHR42953:SF3">
    <property type="entry name" value="HIGH-AFFINITY ZINC UPTAKE SYSTEM PROTEIN ZNUA"/>
    <property type="match status" value="1"/>
</dbReference>
<organism evidence="4 5">
    <name type="scientific">Methanolapillus ohkumae</name>
    <dbReference type="NCBI Taxonomy" id="3028298"/>
    <lineage>
        <taxon>Archaea</taxon>
        <taxon>Methanobacteriati</taxon>
        <taxon>Methanobacteriota</taxon>
        <taxon>Stenosarchaea group</taxon>
        <taxon>Methanomicrobia</taxon>
        <taxon>Methanosarcinales</taxon>
        <taxon>Methanosarcinaceae</taxon>
        <taxon>Methanolapillus</taxon>
    </lineage>
</organism>
<dbReference type="AlphaFoldDB" id="A0AA96V5R7"/>
<keyword evidence="3" id="KW-0732">Signal</keyword>
<comment type="similarity">
    <text evidence="1">Belongs to the bacterial solute-binding protein 9 family.</text>
</comment>
<evidence type="ECO:0000313" key="4">
    <source>
        <dbReference type="EMBL" id="WNY26638.1"/>
    </source>
</evidence>
<dbReference type="Gene3D" id="3.40.50.1980">
    <property type="entry name" value="Nitrogenase molybdenum iron protein domain"/>
    <property type="match status" value="2"/>
</dbReference>
<protein>
    <recommendedName>
        <fullName evidence="6">Zinc ABC transporter solute-binding protein</fullName>
    </recommendedName>
</protein>
<evidence type="ECO:0000256" key="2">
    <source>
        <dbReference type="ARBA" id="ARBA00022448"/>
    </source>
</evidence>
<dbReference type="GO" id="GO:0046872">
    <property type="term" value="F:metal ion binding"/>
    <property type="evidence" value="ECO:0007669"/>
    <property type="project" value="InterPro"/>
</dbReference>
<dbReference type="GO" id="GO:0030001">
    <property type="term" value="P:metal ion transport"/>
    <property type="evidence" value="ECO:0007669"/>
    <property type="project" value="InterPro"/>
</dbReference>